<accession>A0A401JD36</accession>
<name>A0A401JD36_9PROT</name>
<comment type="caution">
    <text evidence="1">The sequence shown here is derived from an EMBL/GenBank/DDBJ whole genome shotgun (WGS) entry which is preliminary data.</text>
</comment>
<gene>
    <name evidence="1" type="ORF">SFMTTN_1381</name>
</gene>
<dbReference type="AlphaFoldDB" id="A0A401JD36"/>
<dbReference type="EMBL" id="BGOW01000013">
    <property type="protein sequence ID" value="GBL45571.1"/>
    <property type="molecule type" value="Genomic_DNA"/>
</dbReference>
<keyword evidence="2" id="KW-1185">Reference proteome</keyword>
<proteinExistence type="predicted"/>
<organism evidence="1 2">
    <name type="scientific">Sulfuriferula multivorans</name>
    <dbReference type="NCBI Taxonomy" id="1559896"/>
    <lineage>
        <taxon>Bacteria</taxon>
        <taxon>Pseudomonadati</taxon>
        <taxon>Pseudomonadota</taxon>
        <taxon>Betaproteobacteria</taxon>
        <taxon>Nitrosomonadales</taxon>
        <taxon>Sulfuricellaceae</taxon>
        <taxon>Sulfuriferula</taxon>
    </lineage>
</organism>
<protein>
    <submittedName>
        <fullName evidence="1">Uncharacterized protein</fullName>
    </submittedName>
</protein>
<evidence type="ECO:0000313" key="2">
    <source>
        <dbReference type="Proteomes" id="UP000286806"/>
    </source>
</evidence>
<sequence>MTMLTESELVPIGLATAQAEATRESSAKLCGETQNFIKLVFNRQGARRQSR</sequence>
<dbReference type="Proteomes" id="UP000286806">
    <property type="component" value="Unassembled WGS sequence"/>
</dbReference>
<dbReference type="RefSeq" id="WP_189836319.1">
    <property type="nucleotide sequence ID" value="NZ_BGOW01000013.1"/>
</dbReference>
<reference evidence="1 2" key="1">
    <citation type="journal article" date="2019" name="Front. Microbiol.">
        <title>Genomes of Neutrophilic Sulfur-Oxidizing Chemolithoautotrophs Representing 9 Proteobacterial Species From 8 Genera.</title>
        <authorList>
            <person name="Watanabe T."/>
            <person name="Kojima H."/>
            <person name="Umezawa K."/>
            <person name="Hori C."/>
            <person name="Takasuka T.E."/>
            <person name="Kato Y."/>
            <person name="Fukui M."/>
        </authorList>
    </citation>
    <scope>NUCLEOTIDE SEQUENCE [LARGE SCALE GENOMIC DNA]</scope>
    <source>
        <strain evidence="1 2">TTN</strain>
    </source>
</reference>
<evidence type="ECO:0000313" key="1">
    <source>
        <dbReference type="EMBL" id="GBL45571.1"/>
    </source>
</evidence>